<evidence type="ECO:0000256" key="3">
    <source>
        <dbReference type="ARBA" id="ARBA00022679"/>
    </source>
</evidence>
<dbReference type="Pfam" id="PF06722">
    <property type="entry name" value="EryCIII-like_C"/>
    <property type="match status" value="1"/>
</dbReference>
<comment type="similarity">
    <text evidence="1">Belongs to the glycosyltransferase 28 family.</text>
</comment>
<gene>
    <name evidence="6" type="ORF">ACFP3J_11870</name>
</gene>
<evidence type="ECO:0000313" key="6">
    <source>
        <dbReference type="EMBL" id="MFC5656181.1"/>
    </source>
</evidence>
<keyword evidence="2" id="KW-0328">Glycosyltransferase</keyword>
<evidence type="ECO:0000313" key="7">
    <source>
        <dbReference type="Proteomes" id="UP001596065"/>
    </source>
</evidence>
<name>A0ABW0WD50_STRNO</name>
<dbReference type="InterPro" id="IPR050426">
    <property type="entry name" value="Glycosyltransferase_28"/>
</dbReference>
<dbReference type="InterPro" id="IPR048284">
    <property type="entry name" value="EryCIII-like_N"/>
</dbReference>
<proteinExistence type="inferred from homology"/>
<feature type="domain" description="Erythromycin biosynthesis protein CIII-like N-terminal" evidence="5">
    <location>
        <begin position="22"/>
        <end position="223"/>
    </location>
</feature>
<keyword evidence="7" id="KW-1185">Reference proteome</keyword>
<evidence type="ECO:0000256" key="1">
    <source>
        <dbReference type="ARBA" id="ARBA00006962"/>
    </source>
</evidence>
<organism evidence="6 7">
    <name type="scientific">Streptomyces nogalater</name>
    <dbReference type="NCBI Taxonomy" id="38314"/>
    <lineage>
        <taxon>Bacteria</taxon>
        <taxon>Bacillati</taxon>
        <taxon>Actinomycetota</taxon>
        <taxon>Actinomycetes</taxon>
        <taxon>Kitasatosporales</taxon>
        <taxon>Streptomycetaceae</taxon>
        <taxon>Streptomyces</taxon>
    </lineage>
</organism>
<dbReference type="Pfam" id="PF21036">
    <property type="entry name" value="EryCIII-like_N"/>
    <property type="match status" value="1"/>
</dbReference>
<dbReference type="CDD" id="cd03784">
    <property type="entry name" value="GT1_Gtf-like"/>
    <property type="match status" value="1"/>
</dbReference>
<protein>
    <submittedName>
        <fullName evidence="6">Nucleotide disphospho-sugar-binding domain-containing protein</fullName>
    </submittedName>
</protein>
<dbReference type="Proteomes" id="UP001596065">
    <property type="component" value="Unassembled WGS sequence"/>
</dbReference>
<dbReference type="PANTHER" id="PTHR48050:SF13">
    <property type="entry name" value="STEROL 3-BETA-GLUCOSYLTRANSFERASE UGT80A2"/>
    <property type="match status" value="1"/>
</dbReference>
<keyword evidence="3" id="KW-0808">Transferase</keyword>
<dbReference type="InterPro" id="IPR002213">
    <property type="entry name" value="UDP_glucos_trans"/>
</dbReference>
<reference evidence="7" key="1">
    <citation type="journal article" date="2019" name="Int. J. Syst. Evol. Microbiol.">
        <title>The Global Catalogue of Microorganisms (GCM) 10K type strain sequencing project: providing services to taxonomists for standard genome sequencing and annotation.</title>
        <authorList>
            <consortium name="The Broad Institute Genomics Platform"/>
            <consortium name="The Broad Institute Genome Sequencing Center for Infectious Disease"/>
            <person name="Wu L."/>
            <person name="Ma J."/>
        </authorList>
    </citation>
    <scope>NUCLEOTIDE SEQUENCE [LARGE SCALE GENOMIC DNA]</scope>
    <source>
        <strain evidence="7">KCTC 5701</strain>
    </source>
</reference>
<dbReference type="PANTHER" id="PTHR48050">
    <property type="entry name" value="STEROL 3-BETA-GLUCOSYLTRANSFERASE"/>
    <property type="match status" value="1"/>
</dbReference>
<dbReference type="SUPFAM" id="SSF53756">
    <property type="entry name" value="UDP-Glycosyltransferase/glycogen phosphorylase"/>
    <property type="match status" value="1"/>
</dbReference>
<accession>A0ABW0WD50</accession>
<sequence length="378" mass="39351">MRALFITSPGLSHILPTVPLAQALRALGHEVRYATGGDIRAVAEAGLCAVDVSPGVNYAKLFVPDDTDVTDPMHSEGLGEGFFAEMFARVSAVAVDGALRTARSWRPDLVVHTPTQGAGPLTAAALQLPCVELPLGPADSEPGLGALIRRAMSKDYERHGVTGEPTGSVRLTTTPPSVEALLPEDRRSPGAWPMRYVPYNGGAVLPDWLPPAAGRRRIAVTLGSIDALSGGIAKLAPLFSEVADVDAEFVLTLGGGDLALLGELPANVRVVEWIPLGALLETCDAIIHHGGSGTLLTALAAGVPQCVIPHGSYQDTNRDVLTGLGIGFDAEAGSLGAEQCRRLLDDAGLREAALRVRQEMSEMPPPAETAAKLVALAG</sequence>
<dbReference type="InterPro" id="IPR010610">
    <property type="entry name" value="EryCIII-like_C"/>
</dbReference>
<dbReference type="Gene3D" id="3.40.50.2000">
    <property type="entry name" value="Glycogen Phosphorylase B"/>
    <property type="match status" value="2"/>
</dbReference>
<dbReference type="RefSeq" id="WP_344346060.1">
    <property type="nucleotide sequence ID" value="NZ_BAAASM010000002.1"/>
</dbReference>
<feature type="domain" description="Erythromycin biosynthesis protein CIII-like C-terminal" evidence="4">
    <location>
        <begin position="238"/>
        <end position="376"/>
    </location>
</feature>
<evidence type="ECO:0000259" key="4">
    <source>
        <dbReference type="Pfam" id="PF06722"/>
    </source>
</evidence>
<evidence type="ECO:0000256" key="2">
    <source>
        <dbReference type="ARBA" id="ARBA00022676"/>
    </source>
</evidence>
<evidence type="ECO:0000259" key="5">
    <source>
        <dbReference type="Pfam" id="PF21036"/>
    </source>
</evidence>
<comment type="caution">
    <text evidence="6">The sequence shown here is derived from an EMBL/GenBank/DDBJ whole genome shotgun (WGS) entry which is preliminary data.</text>
</comment>
<dbReference type="EMBL" id="JBHSOE010000015">
    <property type="protein sequence ID" value="MFC5656181.1"/>
    <property type="molecule type" value="Genomic_DNA"/>
</dbReference>